<dbReference type="InterPro" id="IPR004167">
    <property type="entry name" value="PSBD"/>
</dbReference>
<keyword evidence="4 9" id="KW-0808">Transferase</keyword>
<evidence type="ECO:0000256" key="2">
    <source>
        <dbReference type="ARBA" id="ARBA00007317"/>
    </source>
</evidence>
<accession>A0ABY2XK43</accession>
<dbReference type="Pfam" id="PF00198">
    <property type="entry name" value="2-oxoacid_dh"/>
    <property type="match status" value="1"/>
</dbReference>
<dbReference type="SUPFAM" id="SSF52777">
    <property type="entry name" value="CoA-dependent acyltransferases"/>
    <property type="match status" value="1"/>
</dbReference>
<feature type="domain" description="Peripheral subunit-binding (PSBD)" evidence="12">
    <location>
        <begin position="129"/>
        <end position="166"/>
    </location>
</feature>
<feature type="region of interest" description="Disordered" evidence="10">
    <location>
        <begin position="82"/>
        <end position="130"/>
    </location>
</feature>
<dbReference type="InterPro" id="IPR011053">
    <property type="entry name" value="Single_hybrid_motif"/>
</dbReference>
<dbReference type="InterPro" id="IPR001078">
    <property type="entry name" value="2-oxoacid_DH_actylTfrase"/>
</dbReference>
<comment type="function">
    <text evidence="7">The pyruvate dehydrogenase complex catalyzes the overall conversion of pyruvate to acetyl-CoA and CO(2). It contains multiple copies of three enzymatic components: pyruvate dehydrogenase (E1), dihydrolipoamide acetyltransferase (E2) and lipoamide dehydrogenase (E3).</text>
</comment>
<proteinExistence type="inferred from homology"/>
<comment type="caution">
    <text evidence="13">The sequence shown here is derived from an EMBL/GenBank/DDBJ whole genome shotgun (WGS) entry which is preliminary data.</text>
</comment>
<dbReference type="PROSITE" id="PS50968">
    <property type="entry name" value="BIOTINYL_LIPOYL"/>
    <property type="match status" value="1"/>
</dbReference>
<keyword evidence="14" id="KW-1185">Reference proteome</keyword>
<dbReference type="Pfam" id="PF02817">
    <property type="entry name" value="E3_binding"/>
    <property type="match status" value="1"/>
</dbReference>
<sequence length="423" mass="44930">MSSTPIDIAVPDIGDYQDVTVVDILVAPGETVTADQSVLVLETDKAALEVPAGRNGVIETLAVKVGDTLSQGDVFCTLEPNVSDEETRAEPEPTQAAPPEQTPAPVAHGPAATAPLGMPPAGDDPTSVNAGPAVRKQARLLGVDLSRVTGTGKGGRVLKEDVEAYVRDALANHTGKPEPQAGIPAIPDIDFSQFGEIKRQPLQRIQRLSSAHLHRAWLNVPHVTQFESADITDLDAFRKSAGEEQGIKLTLLPFLIKAVTQTLAEFPRFNASLAANGEHLILKKYRHIGFAADTDAGLVVPVVRDADRKSVRELADECAALAGKARDGKLAADDMKGGCFTISSLGGLGIRGAFTPIVNAPEVAILGISRATVQPVWNGREFSPRLVLPLSLSYDHRVIDGALGARFLLHLVKQLENLSQLLL</sequence>
<reference evidence="13 14" key="1">
    <citation type="submission" date="2019-05" db="EMBL/GenBank/DDBJ databases">
        <title>Genome of Alcanivorax gelatiniphagus, an oil degrading marine bacteria.</title>
        <authorList>
            <person name="Kwon K.K."/>
        </authorList>
    </citation>
    <scope>NUCLEOTIDE SEQUENCE [LARGE SCALE GENOMIC DNA]</scope>
    <source>
        <strain evidence="13 14">MEBiC 08158</strain>
    </source>
</reference>
<dbReference type="RefSeq" id="WP_138772632.1">
    <property type="nucleotide sequence ID" value="NZ_JBHSSX010000017.1"/>
</dbReference>
<evidence type="ECO:0000313" key="14">
    <source>
        <dbReference type="Proteomes" id="UP000739180"/>
    </source>
</evidence>
<keyword evidence="5 9" id="KW-0450">Lipoyl</keyword>
<protein>
    <recommendedName>
        <fullName evidence="9">Dihydrolipoamide acetyltransferase component of pyruvate dehydrogenase complex</fullName>
        <ecNumber evidence="9">2.3.1.-</ecNumber>
    </recommendedName>
</protein>
<dbReference type="Proteomes" id="UP000739180">
    <property type="component" value="Unassembled WGS sequence"/>
</dbReference>
<comment type="cofactor">
    <cofactor evidence="1 9">
        <name>(R)-lipoate</name>
        <dbReference type="ChEBI" id="CHEBI:83088"/>
    </cofactor>
</comment>
<evidence type="ECO:0000259" key="12">
    <source>
        <dbReference type="PROSITE" id="PS51826"/>
    </source>
</evidence>
<dbReference type="InterPro" id="IPR050743">
    <property type="entry name" value="2-oxoacid_DH_E2_comp"/>
</dbReference>
<evidence type="ECO:0000256" key="3">
    <source>
        <dbReference type="ARBA" id="ARBA00011484"/>
    </source>
</evidence>
<dbReference type="PANTHER" id="PTHR43178">
    <property type="entry name" value="DIHYDROLIPOAMIDE ACETYLTRANSFERASE COMPONENT OF PYRUVATE DEHYDROGENASE COMPLEX"/>
    <property type="match status" value="1"/>
</dbReference>
<dbReference type="Gene3D" id="2.40.50.100">
    <property type="match status" value="1"/>
</dbReference>
<dbReference type="EMBL" id="VCQT01000034">
    <property type="protein sequence ID" value="TMW12376.1"/>
    <property type="molecule type" value="Genomic_DNA"/>
</dbReference>
<dbReference type="Pfam" id="PF00364">
    <property type="entry name" value="Biotin_lipoyl"/>
    <property type="match status" value="1"/>
</dbReference>
<dbReference type="CDD" id="cd06849">
    <property type="entry name" value="lipoyl_domain"/>
    <property type="match status" value="1"/>
</dbReference>
<dbReference type="InterPro" id="IPR023213">
    <property type="entry name" value="CAT-like_dom_sf"/>
</dbReference>
<evidence type="ECO:0000256" key="6">
    <source>
        <dbReference type="ARBA" id="ARBA00023315"/>
    </source>
</evidence>
<comment type="catalytic activity">
    <reaction evidence="8">
        <text>N(6)-[(R)-dihydrolipoyl]-L-lysyl-[protein] + acetyl-CoA = N(6)-[(R)-S(8)-acetyldihydrolipoyl]-L-lysyl-[protein] + CoA</text>
        <dbReference type="Rhea" id="RHEA:17017"/>
        <dbReference type="Rhea" id="RHEA-COMP:10475"/>
        <dbReference type="Rhea" id="RHEA-COMP:10478"/>
        <dbReference type="ChEBI" id="CHEBI:57287"/>
        <dbReference type="ChEBI" id="CHEBI:57288"/>
        <dbReference type="ChEBI" id="CHEBI:83100"/>
        <dbReference type="ChEBI" id="CHEBI:83111"/>
        <dbReference type="EC" id="2.3.1.12"/>
    </reaction>
</comment>
<dbReference type="SUPFAM" id="SSF51230">
    <property type="entry name" value="Single hybrid motif"/>
    <property type="match status" value="1"/>
</dbReference>
<dbReference type="EC" id="2.3.1.-" evidence="9"/>
<dbReference type="PANTHER" id="PTHR43178:SF2">
    <property type="entry name" value="DIHYDROLIPOYLLYSINE-RESIDUE ACETYLTRANSFERASE COMPONENT OF PYRUVATE DEHYDROGENASE COMPLEX"/>
    <property type="match status" value="1"/>
</dbReference>
<evidence type="ECO:0000256" key="1">
    <source>
        <dbReference type="ARBA" id="ARBA00001938"/>
    </source>
</evidence>
<dbReference type="InterPro" id="IPR003016">
    <property type="entry name" value="2-oxoA_DH_lipoyl-BS"/>
</dbReference>
<evidence type="ECO:0000256" key="4">
    <source>
        <dbReference type="ARBA" id="ARBA00022679"/>
    </source>
</evidence>
<organism evidence="13 14">
    <name type="scientific">Alloalcanivorax gelatiniphagus</name>
    <dbReference type="NCBI Taxonomy" id="1194167"/>
    <lineage>
        <taxon>Bacteria</taxon>
        <taxon>Pseudomonadati</taxon>
        <taxon>Pseudomonadota</taxon>
        <taxon>Gammaproteobacteria</taxon>
        <taxon>Oceanospirillales</taxon>
        <taxon>Alcanivoracaceae</taxon>
        <taxon>Alloalcanivorax</taxon>
    </lineage>
</organism>
<evidence type="ECO:0000256" key="7">
    <source>
        <dbReference type="ARBA" id="ARBA00025211"/>
    </source>
</evidence>
<dbReference type="InterPro" id="IPR036625">
    <property type="entry name" value="E3-bd_dom_sf"/>
</dbReference>
<dbReference type="SUPFAM" id="SSF47005">
    <property type="entry name" value="Peripheral subunit-binding domain of 2-oxo acid dehydrogenase complex"/>
    <property type="match status" value="1"/>
</dbReference>
<evidence type="ECO:0000256" key="9">
    <source>
        <dbReference type="RuleBase" id="RU003423"/>
    </source>
</evidence>
<evidence type="ECO:0000256" key="8">
    <source>
        <dbReference type="ARBA" id="ARBA00048370"/>
    </source>
</evidence>
<gene>
    <name evidence="13" type="ORF">FGS76_10690</name>
</gene>
<comment type="similarity">
    <text evidence="2 9">Belongs to the 2-oxoacid dehydrogenase family.</text>
</comment>
<keyword evidence="6 9" id="KW-0012">Acyltransferase</keyword>
<evidence type="ECO:0000313" key="13">
    <source>
        <dbReference type="EMBL" id="TMW12376.1"/>
    </source>
</evidence>
<feature type="compositionally biased region" description="Low complexity" evidence="10">
    <location>
        <begin position="92"/>
        <end position="107"/>
    </location>
</feature>
<dbReference type="InterPro" id="IPR000089">
    <property type="entry name" value="Biotin_lipoyl"/>
</dbReference>
<evidence type="ECO:0000256" key="5">
    <source>
        <dbReference type="ARBA" id="ARBA00022823"/>
    </source>
</evidence>
<evidence type="ECO:0000256" key="10">
    <source>
        <dbReference type="SAM" id="MobiDB-lite"/>
    </source>
</evidence>
<name>A0ABY2XK43_9GAMM</name>
<feature type="domain" description="Lipoyl-binding" evidence="11">
    <location>
        <begin position="5"/>
        <end position="79"/>
    </location>
</feature>
<evidence type="ECO:0000259" key="11">
    <source>
        <dbReference type="PROSITE" id="PS50968"/>
    </source>
</evidence>
<dbReference type="PROSITE" id="PS51826">
    <property type="entry name" value="PSBD"/>
    <property type="match status" value="1"/>
</dbReference>
<dbReference type="Gene3D" id="4.10.320.10">
    <property type="entry name" value="E3-binding domain"/>
    <property type="match status" value="1"/>
</dbReference>
<dbReference type="PROSITE" id="PS00189">
    <property type="entry name" value="LIPOYL"/>
    <property type="match status" value="1"/>
</dbReference>
<dbReference type="Gene3D" id="3.30.559.10">
    <property type="entry name" value="Chloramphenicol acetyltransferase-like domain"/>
    <property type="match status" value="1"/>
</dbReference>
<comment type="subunit">
    <text evidence="3">Forms a 24-polypeptide structural core with octahedral symmetry.</text>
</comment>